<proteinExistence type="predicted"/>
<evidence type="ECO:0000313" key="2">
    <source>
        <dbReference type="Proteomes" id="UP000217790"/>
    </source>
</evidence>
<name>A0A2H3CFA8_ARMGA</name>
<organism evidence="1 2">
    <name type="scientific">Armillaria gallica</name>
    <name type="common">Bulbous honey fungus</name>
    <name type="synonym">Armillaria bulbosa</name>
    <dbReference type="NCBI Taxonomy" id="47427"/>
    <lineage>
        <taxon>Eukaryota</taxon>
        <taxon>Fungi</taxon>
        <taxon>Dikarya</taxon>
        <taxon>Basidiomycota</taxon>
        <taxon>Agaricomycotina</taxon>
        <taxon>Agaricomycetes</taxon>
        <taxon>Agaricomycetidae</taxon>
        <taxon>Agaricales</taxon>
        <taxon>Marasmiineae</taxon>
        <taxon>Physalacriaceae</taxon>
        <taxon>Armillaria</taxon>
    </lineage>
</organism>
<dbReference type="Proteomes" id="UP000217790">
    <property type="component" value="Unassembled WGS sequence"/>
</dbReference>
<accession>A0A2H3CFA8</accession>
<sequence length="132" mass="14567">MDVGQSTEVFCGCRMRREAVKRNVNARVNKFCEDGTCIAFGSTPAVSVPTLQSTPTRVTSRSPQVSTSAITEIPYKPSFSLEGNIRQLRNEDIEGRLLPSCGRKVIVHIRGALESGWWERLSQKHVDNSGSS</sequence>
<evidence type="ECO:0000313" key="1">
    <source>
        <dbReference type="EMBL" id="PBK80014.1"/>
    </source>
</evidence>
<reference evidence="2" key="1">
    <citation type="journal article" date="2017" name="Nat. Ecol. Evol.">
        <title>Genome expansion and lineage-specific genetic innovations in the forest pathogenic fungi Armillaria.</title>
        <authorList>
            <person name="Sipos G."/>
            <person name="Prasanna A.N."/>
            <person name="Walter M.C."/>
            <person name="O'Connor E."/>
            <person name="Balint B."/>
            <person name="Krizsan K."/>
            <person name="Kiss B."/>
            <person name="Hess J."/>
            <person name="Varga T."/>
            <person name="Slot J."/>
            <person name="Riley R."/>
            <person name="Boka B."/>
            <person name="Rigling D."/>
            <person name="Barry K."/>
            <person name="Lee J."/>
            <person name="Mihaltcheva S."/>
            <person name="LaButti K."/>
            <person name="Lipzen A."/>
            <person name="Waldron R."/>
            <person name="Moloney N.M."/>
            <person name="Sperisen C."/>
            <person name="Kredics L."/>
            <person name="Vagvoelgyi C."/>
            <person name="Patrignani A."/>
            <person name="Fitzpatrick D."/>
            <person name="Nagy I."/>
            <person name="Doyle S."/>
            <person name="Anderson J.B."/>
            <person name="Grigoriev I.V."/>
            <person name="Gueldener U."/>
            <person name="Muensterkoetter M."/>
            <person name="Nagy L.G."/>
        </authorList>
    </citation>
    <scope>NUCLEOTIDE SEQUENCE [LARGE SCALE GENOMIC DNA]</scope>
    <source>
        <strain evidence="2">Ar21-2</strain>
    </source>
</reference>
<dbReference type="InParanoid" id="A0A2H3CFA8"/>
<dbReference type="EMBL" id="KZ293755">
    <property type="protein sequence ID" value="PBK80014.1"/>
    <property type="molecule type" value="Genomic_DNA"/>
</dbReference>
<protein>
    <submittedName>
        <fullName evidence="1">Uncharacterized protein</fullName>
    </submittedName>
</protein>
<keyword evidence="2" id="KW-1185">Reference proteome</keyword>
<gene>
    <name evidence="1" type="ORF">ARMGADRAFT_96275</name>
</gene>
<dbReference type="AlphaFoldDB" id="A0A2H3CFA8"/>